<keyword evidence="4" id="KW-0328">Glycosyltransferase</keyword>
<evidence type="ECO:0000313" key="2">
    <source>
        <dbReference type="EMBL" id="CUP07607.1"/>
    </source>
</evidence>
<dbReference type="Gene3D" id="3.90.550.10">
    <property type="entry name" value="Spore Coat Polysaccharide Biosynthesis Protein SpsA, Chain A"/>
    <property type="match status" value="2"/>
</dbReference>
<sequence>MIVVFENNVICPDSKVQDYLLAHHADLEEMPDEDYELCLVRLHKEENVHNAVRMDLTLWKEISRELYWAEGEMECNYSIIRFSRKAAPLQMSVVLSTCNQPAWLEKVLWGYEAQDTKSFELIVADDGSRKETYDMLQRVTPQLTFRVKHVWHEDKGFRKCDILNKGIQAAQTDYLLFSDGDCIPRKDFVSTHLRLRRKGRFLSGGYHKLSMDLSKDLTKDDILSGRCFDLQWMRGKGMPASFKNNKLTATGFKRWLLNTFTPTKASWNGHNASGWLNDILAVNGFDERMQYGGQDREFGERLENYGIHGMQIRYSTVCLHLDHARGYKTKESIQKNRDIRKHTRSAKVKWASLGIVKGELRGKTVEANSYYDRYTREEEKLVSYKEKGGFYRHIYSLPCRWRRAKYHDKVVRAYQQGFDAPALLNNSEVIVSLTTFPPRISQLHLVLKSILWQTYVPADIIVWLSEQEFPGRLNDLPEELRKLTANGVKFKFVPENFRSHKKYYYVFREYPDHKVITVDDDLIYPRNTIERLLSLSYQYPDTVCGNVIRKIRMDGNTFSVYRKWPKVFMMPVNSSLQNVAIGCGGIYYPSRWYGEELFDWKIISEHCPSADDLWLKANELKRRINVTGGGEFYPRPIELPQTQNNSLQKKNNGKINLNDKQWKSLNELWKLDELYCINGK</sequence>
<dbReference type="EMBL" id="CACRSZ010000006">
    <property type="protein sequence ID" value="VYS77543.1"/>
    <property type="molecule type" value="Genomic_DNA"/>
</dbReference>
<dbReference type="InterPro" id="IPR050834">
    <property type="entry name" value="Glycosyltransf_2"/>
</dbReference>
<dbReference type="Pfam" id="PF00535">
    <property type="entry name" value="Glycos_transf_2"/>
    <property type="match status" value="1"/>
</dbReference>
<evidence type="ECO:0000259" key="1">
    <source>
        <dbReference type="Pfam" id="PF00535"/>
    </source>
</evidence>
<dbReference type="GeneID" id="69588170"/>
<evidence type="ECO:0000313" key="6">
    <source>
        <dbReference type="Proteomes" id="UP001060104"/>
    </source>
</evidence>
<dbReference type="CDD" id="cd06420">
    <property type="entry name" value="GT2_Chondriotin_Pol_N"/>
    <property type="match status" value="1"/>
</dbReference>
<dbReference type="InterPro" id="IPR029044">
    <property type="entry name" value="Nucleotide-diphossugar_trans"/>
</dbReference>
<dbReference type="InterPro" id="IPR001173">
    <property type="entry name" value="Glyco_trans_2-like"/>
</dbReference>
<reference evidence="4" key="2">
    <citation type="submission" date="2019-11" db="EMBL/GenBank/DDBJ databases">
        <authorList>
            <person name="Feng L."/>
        </authorList>
    </citation>
    <scope>NUCLEOTIDE SEQUENCE</scope>
    <source>
        <strain evidence="4">BfaecisLFYP10</strain>
    </source>
</reference>
<dbReference type="EMBL" id="CZAE01000007">
    <property type="protein sequence ID" value="CUP07607.1"/>
    <property type="molecule type" value="Genomic_DNA"/>
</dbReference>
<dbReference type="AlphaFoldDB" id="A0A6N2R8W4"/>
<keyword evidence="4" id="KW-0808">Transferase</keyword>
<dbReference type="RefSeq" id="WP_055269334.1">
    <property type="nucleotide sequence ID" value="NZ_CACRSZ010000006.1"/>
</dbReference>
<dbReference type="SUPFAM" id="SSF53448">
    <property type="entry name" value="Nucleotide-diphospho-sugar transferases"/>
    <property type="match status" value="2"/>
</dbReference>
<evidence type="ECO:0000313" key="4">
    <source>
        <dbReference type="EMBL" id="VYS77543.1"/>
    </source>
</evidence>
<evidence type="ECO:0000313" key="3">
    <source>
        <dbReference type="EMBL" id="UVQ75924.1"/>
    </source>
</evidence>
<gene>
    <name evidence="4" type="primary">hyaD</name>
    <name evidence="2" type="synonym">hyaD_2</name>
    <name evidence="4" type="ORF">BFLFYP10_05176</name>
    <name evidence="2" type="ORF">ERS852461_01797</name>
    <name evidence="3" type="ORF">NXY30_05915</name>
</gene>
<protein>
    <submittedName>
        <fullName evidence="2 3">Glycosyltransferase</fullName>
        <ecNumber evidence="2 4">2.4.1.212</ecNumber>
    </submittedName>
    <submittedName>
        <fullName evidence="4">Hyaluronan synthase</fullName>
    </submittedName>
</protein>
<proteinExistence type="predicted"/>
<name>A0A6N2R8W4_9BACE</name>
<dbReference type="EC" id="2.4.1.212" evidence="2 4"/>
<dbReference type="PANTHER" id="PTHR43685">
    <property type="entry name" value="GLYCOSYLTRANSFERASE"/>
    <property type="match status" value="1"/>
</dbReference>
<dbReference type="EMBL" id="CP103141">
    <property type="protein sequence ID" value="UVQ75924.1"/>
    <property type="molecule type" value="Genomic_DNA"/>
</dbReference>
<accession>A0A6N2R8W4</accession>
<reference evidence="2 5" key="1">
    <citation type="submission" date="2015-09" db="EMBL/GenBank/DDBJ databases">
        <authorList>
            <consortium name="Pathogen Informatics"/>
        </authorList>
    </citation>
    <scope>NUCLEOTIDE SEQUENCE [LARGE SCALE GENOMIC DNA]</scope>
    <source>
        <strain evidence="2 5">2789STDY5834846</strain>
    </source>
</reference>
<dbReference type="GO" id="GO:0050501">
    <property type="term" value="F:hyaluronan synthase activity"/>
    <property type="evidence" value="ECO:0007669"/>
    <property type="project" value="UniProtKB-EC"/>
</dbReference>
<dbReference type="PANTHER" id="PTHR43685:SF3">
    <property type="entry name" value="SLR2126 PROTEIN"/>
    <property type="match status" value="1"/>
</dbReference>
<evidence type="ECO:0000313" key="5">
    <source>
        <dbReference type="Proteomes" id="UP000095606"/>
    </source>
</evidence>
<reference evidence="3" key="3">
    <citation type="submission" date="2022-08" db="EMBL/GenBank/DDBJ databases">
        <title>Genome Sequencing of Bacteroides fragilis Group Isolates with Nanopore Technology.</title>
        <authorList>
            <person name="Tisza M.J."/>
            <person name="Smith D."/>
            <person name="Dekker J.P."/>
        </authorList>
    </citation>
    <scope>NUCLEOTIDE SEQUENCE</scope>
    <source>
        <strain evidence="3">BFG-527</strain>
    </source>
</reference>
<organism evidence="4">
    <name type="scientific">Bacteroides faecis</name>
    <dbReference type="NCBI Taxonomy" id="674529"/>
    <lineage>
        <taxon>Bacteria</taxon>
        <taxon>Pseudomonadati</taxon>
        <taxon>Bacteroidota</taxon>
        <taxon>Bacteroidia</taxon>
        <taxon>Bacteroidales</taxon>
        <taxon>Bacteroidaceae</taxon>
        <taxon>Bacteroides</taxon>
    </lineage>
</organism>
<accession>A0A174KBY7</accession>
<dbReference type="Proteomes" id="UP000095606">
    <property type="component" value="Unassembled WGS sequence"/>
</dbReference>
<dbReference type="Proteomes" id="UP001060104">
    <property type="component" value="Chromosome"/>
</dbReference>
<keyword evidence="6" id="KW-1185">Reference proteome</keyword>
<feature type="domain" description="Glycosyltransferase 2-like" evidence="1">
    <location>
        <begin position="92"/>
        <end position="194"/>
    </location>
</feature>